<keyword evidence="7" id="KW-1185">Reference proteome</keyword>
<dbReference type="AlphaFoldDB" id="A0AAE0ECI2"/>
<feature type="domain" description="Zinc finger PMZ-type" evidence="5">
    <location>
        <begin position="60"/>
        <end position="87"/>
    </location>
</feature>
<proteinExistence type="predicted"/>
<keyword evidence="4" id="KW-0812">Transmembrane</keyword>
<evidence type="ECO:0000256" key="4">
    <source>
        <dbReference type="SAM" id="Phobius"/>
    </source>
</evidence>
<evidence type="ECO:0000256" key="3">
    <source>
        <dbReference type="ARBA" id="ARBA00022833"/>
    </source>
</evidence>
<dbReference type="GO" id="GO:0008270">
    <property type="term" value="F:zinc ion binding"/>
    <property type="evidence" value="ECO:0007669"/>
    <property type="project" value="UniProtKB-KW"/>
</dbReference>
<dbReference type="Pfam" id="PF04434">
    <property type="entry name" value="SWIM"/>
    <property type="match status" value="1"/>
</dbReference>
<name>A0AAE0ECI2_9ROSI</name>
<dbReference type="SMART" id="SM00575">
    <property type="entry name" value="ZnF_PMZ"/>
    <property type="match status" value="1"/>
</dbReference>
<dbReference type="EMBL" id="JANJYJ010000003">
    <property type="protein sequence ID" value="KAK3223236.1"/>
    <property type="molecule type" value="Genomic_DNA"/>
</dbReference>
<evidence type="ECO:0000256" key="2">
    <source>
        <dbReference type="ARBA" id="ARBA00022771"/>
    </source>
</evidence>
<evidence type="ECO:0000259" key="5">
    <source>
        <dbReference type="SMART" id="SM00575"/>
    </source>
</evidence>
<sequence>MRRMHKRRIECTRWSTELPHVVHRTLEKLRRSMQVLSVNDFEFEILYEFGKKWVVDFRYHTYGCGAWQLSGLPCKHAMASLSHKRYHDGSSEPAQFVHALLKNDAYTQTYQPIIHPIHDQRTWPEIPNDKILHLIMKTKLGKPKVKRRREQGESAISKVVRCTGCRGLGHNIRSCKKKFVLSSKPKLFKTIICTFNYFLVVYIFVGETYKPR</sequence>
<evidence type="ECO:0000313" key="6">
    <source>
        <dbReference type="EMBL" id="KAK3223236.1"/>
    </source>
</evidence>
<accession>A0AAE0ECI2</accession>
<dbReference type="InterPro" id="IPR007527">
    <property type="entry name" value="Znf_SWIM"/>
</dbReference>
<keyword evidence="4" id="KW-1133">Transmembrane helix</keyword>
<evidence type="ECO:0000313" key="7">
    <source>
        <dbReference type="Proteomes" id="UP001281410"/>
    </source>
</evidence>
<reference evidence="6" key="1">
    <citation type="journal article" date="2023" name="Plant J.">
        <title>Genome sequences and population genomics provide insights into the demographic history, inbreeding, and mutation load of two 'living fossil' tree species of Dipteronia.</title>
        <authorList>
            <person name="Feng Y."/>
            <person name="Comes H.P."/>
            <person name="Chen J."/>
            <person name="Zhu S."/>
            <person name="Lu R."/>
            <person name="Zhang X."/>
            <person name="Li P."/>
            <person name="Qiu J."/>
            <person name="Olsen K.M."/>
            <person name="Qiu Y."/>
        </authorList>
    </citation>
    <scope>NUCLEOTIDE SEQUENCE</scope>
    <source>
        <strain evidence="6">NBL</strain>
    </source>
</reference>
<dbReference type="PANTHER" id="PTHR31973">
    <property type="entry name" value="POLYPROTEIN, PUTATIVE-RELATED"/>
    <property type="match status" value="1"/>
</dbReference>
<feature type="transmembrane region" description="Helical" evidence="4">
    <location>
        <begin position="187"/>
        <end position="205"/>
    </location>
</feature>
<dbReference type="PANTHER" id="PTHR31973:SF187">
    <property type="entry name" value="MUTATOR TRANSPOSASE MUDRA PROTEIN"/>
    <property type="match status" value="1"/>
</dbReference>
<dbReference type="InterPro" id="IPR006564">
    <property type="entry name" value="Znf_PMZ"/>
</dbReference>
<keyword evidence="1" id="KW-0479">Metal-binding</keyword>
<evidence type="ECO:0000256" key="1">
    <source>
        <dbReference type="ARBA" id="ARBA00022723"/>
    </source>
</evidence>
<protein>
    <recommendedName>
        <fullName evidence="5">Zinc finger PMZ-type domain-containing protein</fullName>
    </recommendedName>
</protein>
<gene>
    <name evidence="6" type="ORF">Dsin_010261</name>
</gene>
<comment type="caution">
    <text evidence="6">The sequence shown here is derived from an EMBL/GenBank/DDBJ whole genome shotgun (WGS) entry which is preliminary data.</text>
</comment>
<organism evidence="6 7">
    <name type="scientific">Dipteronia sinensis</name>
    <dbReference type="NCBI Taxonomy" id="43782"/>
    <lineage>
        <taxon>Eukaryota</taxon>
        <taxon>Viridiplantae</taxon>
        <taxon>Streptophyta</taxon>
        <taxon>Embryophyta</taxon>
        <taxon>Tracheophyta</taxon>
        <taxon>Spermatophyta</taxon>
        <taxon>Magnoliopsida</taxon>
        <taxon>eudicotyledons</taxon>
        <taxon>Gunneridae</taxon>
        <taxon>Pentapetalae</taxon>
        <taxon>rosids</taxon>
        <taxon>malvids</taxon>
        <taxon>Sapindales</taxon>
        <taxon>Sapindaceae</taxon>
        <taxon>Hippocastanoideae</taxon>
        <taxon>Acereae</taxon>
        <taxon>Dipteronia</taxon>
    </lineage>
</organism>
<keyword evidence="4" id="KW-0472">Membrane</keyword>
<dbReference type="Proteomes" id="UP001281410">
    <property type="component" value="Unassembled WGS sequence"/>
</dbReference>
<keyword evidence="3" id="KW-0862">Zinc</keyword>
<keyword evidence="2" id="KW-0863">Zinc-finger</keyword>